<comment type="caution">
    <text evidence="9">The sequence shown here is derived from an EMBL/GenBank/DDBJ whole genome shotgun (WGS) entry which is preliminary data.</text>
</comment>
<dbReference type="OrthoDB" id="7788762at2759"/>
<dbReference type="InterPro" id="IPR039091">
    <property type="entry name" value="AHR/AHRR"/>
</dbReference>
<dbReference type="Gene3D" id="4.10.280.10">
    <property type="entry name" value="Helix-loop-helix DNA-binding domain"/>
    <property type="match status" value="1"/>
</dbReference>
<feature type="compositionally biased region" description="Polar residues" evidence="6">
    <location>
        <begin position="212"/>
        <end position="225"/>
    </location>
</feature>
<protein>
    <submittedName>
        <fullName evidence="9">(spotted green pufferfish) hypothetical protein</fullName>
    </submittedName>
</protein>
<feature type="region of interest" description="Disordered" evidence="6">
    <location>
        <begin position="196"/>
        <end position="239"/>
    </location>
</feature>
<feature type="region of interest" description="Disordered" evidence="6">
    <location>
        <begin position="1"/>
        <end position="23"/>
    </location>
</feature>
<dbReference type="InterPro" id="IPR000014">
    <property type="entry name" value="PAS"/>
</dbReference>
<dbReference type="InterPro" id="IPR036638">
    <property type="entry name" value="HLH_DNA-bd_sf"/>
</dbReference>
<dbReference type="Gene3D" id="3.30.450.20">
    <property type="entry name" value="PAS domain"/>
    <property type="match status" value="2"/>
</dbReference>
<dbReference type="PANTHER" id="PTHR10649:SF17">
    <property type="entry name" value="ARYL HYDROCARBON RECEPTOR 2"/>
    <property type="match status" value="1"/>
</dbReference>
<gene>
    <name evidence="9" type="ORF">GSTENG00029123001</name>
</gene>
<dbReference type="GO" id="GO:0006805">
    <property type="term" value="P:xenobiotic metabolic process"/>
    <property type="evidence" value="ECO:0007669"/>
    <property type="project" value="InterPro"/>
</dbReference>
<dbReference type="InterPro" id="IPR013767">
    <property type="entry name" value="PAS_fold"/>
</dbReference>
<dbReference type="GO" id="GO:0034751">
    <property type="term" value="C:aryl hydrocarbon receptor complex"/>
    <property type="evidence" value="ECO:0007669"/>
    <property type="project" value="TreeGrafter"/>
</dbReference>
<dbReference type="PROSITE" id="PS50888">
    <property type="entry name" value="BHLH"/>
    <property type="match status" value="1"/>
</dbReference>
<dbReference type="CDD" id="cd19696">
    <property type="entry name" value="bHLH-PAS_AhR_like"/>
    <property type="match status" value="1"/>
</dbReference>
<dbReference type="SUPFAM" id="SSF47459">
    <property type="entry name" value="HLH, helix-loop-helix DNA-binding domain"/>
    <property type="match status" value="1"/>
</dbReference>
<evidence type="ECO:0000256" key="1">
    <source>
        <dbReference type="ARBA" id="ARBA00004123"/>
    </source>
</evidence>
<evidence type="ECO:0000256" key="3">
    <source>
        <dbReference type="ARBA" id="ARBA00023125"/>
    </source>
</evidence>
<evidence type="ECO:0000313" key="9">
    <source>
        <dbReference type="EMBL" id="CAG08210.1"/>
    </source>
</evidence>
<dbReference type="CDD" id="cd00130">
    <property type="entry name" value="PAS"/>
    <property type="match status" value="1"/>
</dbReference>
<dbReference type="PROSITE" id="PS50112">
    <property type="entry name" value="PAS"/>
    <property type="match status" value="1"/>
</dbReference>
<dbReference type="Pfam" id="PF00989">
    <property type="entry name" value="PAS"/>
    <property type="match status" value="1"/>
</dbReference>
<keyword evidence="3" id="KW-0238">DNA-binding</keyword>
<dbReference type="SUPFAM" id="SSF55785">
    <property type="entry name" value="PYP-like sensor domain (PAS domain)"/>
    <property type="match status" value="1"/>
</dbReference>
<name>Q4RTS2_TETNG</name>
<dbReference type="GO" id="GO:0004879">
    <property type="term" value="F:nuclear receptor activity"/>
    <property type="evidence" value="ECO:0007669"/>
    <property type="project" value="TreeGrafter"/>
</dbReference>
<feature type="domain" description="BHLH" evidence="8">
    <location>
        <begin position="9"/>
        <end position="62"/>
    </location>
</feature>
<dbReference type="KEGG" id="tng:GSTEN00029123G001"/>
<dbReference type="InterPro" id="IPR011598">
    <property type="entry name" value="bHLH_dom"/>
</dbReference>
<proteinExistence type="predicted"/>
<evidence type="ECO:0000256" key="5">
    <source>
        <dbReference type="ARBA" id="ARBA00023242"/>
    </source>
</evidence>
<evidence type="ECO:0000256" key="6">
    <source>
        <dbReference type="SAM" id="MobiDB-lite"/>
    </source>
</evidence>
<feature type="non-terminal residue" evidence="9">
    <location>
        <position position="862"/>
    </location>
</feature>
<dbReference type="EMBL" id="CAAE01014997">
    <property type="protein sequence ID" value="CAG08210.1"/>
    <property type="molecule type" value="Genomic_DNA"/>
</dbReference>
<dbReference type="InterPro" id="IPR035965">
    <property type="entry name" value="PAS-like_dom_sf"/>
</dbReference>
<feature type="region of interest" description="Disordered" evidence="6">
    <location>
        <begin position="711"/>
        <end position="740"/>
    </location>
</feature>
<keyword evidence="4" id="KW-0804">Transcription</keyword>
<dbReference type="InterPro" id="IPR056192">
    <property type="entry name" value="bHLH_NPAS4"/>
</dbReference>
<keyword evidence="5" id="KW-0539">Nucleus</keyword>
<dbReference type="FunFam" id="4.10.280.10:FF:000024">
    <property type="entry name" value="Aryl hydrocarbon receptor 2"/>
    <property type="match status" value="1"/>
</dbReference>
<feature type="compositionally biased region" description="Polar residues" evidence="6">
    <location>
        <begin position="728"/>
        <end position="740"/>
    </location>
</feature>
<evidence type="ECO:0000256" key="4">
    <source>
        <dbReference type="ARBA" id="ARBA00023163"/>
    </source>
</evidence>
<accession>Q4RTS2</accession>
<feature type="domain" description="PAS" evidence="7">
    <location>
        <begin position="100"/>
        <end position="163"/>
    </location>
</feature>
<dbReference type="AlphaFoldDB" id="Q4RTS2"/>
<evidence type="ECO:0000259" key="7">
    <source>
        <dbReference type="PROSITE" id="PS50112"/>
    </source>
</evidence>
<evidence type="ECO:0000259" key="8">
    <source>
        <dbReference type="PROSITE" id="PS50888"/>
    </source>
</evidence>
<keyword evidence="2" id="KW-0805">Transcription regulation</keyword>
<dbReference type="GO" id="GO:0046983">
    <property type="term" value="F:protein dimerization activity"/>
    <property type="evidence" value="ECO:0007669"/>
    <property type="project" value="InterPro"/>
</dbReference>
<sequence>LHRRKPSDGNVVTKSNPSKRHRDRLNGELERLTDLLPFSEEVRSRLDKLSVLRLSVGYLRVKNYCSASTRCSKTGVGSPGVSGHNGSSADAAGFPEGDLLLQALNGFVMVVTSEGLVFYVSPTVKDYLGFHQSDVVHQSVFELIHTDDRGTFRQQLHFALNPPAENDGEGSEFPGQTEVPPWSEGVAGQWDLQPPSAGPLHHRCARPPSAHPGNQGQNAALSKQAQVGLHAHGHRQQGEGYSGLFGDGALYERLRLPVHPRSRYDVLRRQPPPQYVASWRPQLNSPLIHLCRANAHVSLVCLFPPVIKTGESGMTVFRLLSKSSGWVWVKANAKLIYKGGRPDFINVYQRALVNAEGEEYLRQRRRQLPFSFTTGEAVLYDTGPTVDISQFQFNKMFADGDLARKVAPGSLLDSFLKQDETAYTSASSSPLPVDQVFVNSRALLSIASDAWSEHGDMSVTGVMKEEAKQSMMSVIHNLENGDLCSVLQNLDVDDSELMQWENALSRLSQSENHCVASQLESLFTSDIFDCIDSILFKGNGENLNGAHPSLFDPQQEPAAGLCEPPWFPTPSPECTYPPCAPTQTFSNTRKLSHLAPGREAAPPQLAGPQASATFQSCRQVHVGHPPEPSQQPRQMFVGAHTAPQPDGELQQSAVEPQLADLFSPLVSCADFWSPACNVPVCFSSECVKNSPPLQTCNRQVQEWQQRQLQVPPAGVKQNGHEQRPARHSLTSGGSGLWQNNGPRLTPGQQGGLARSRAAAQSSCMFAQRFSGVAALSGPSGPRWAEVHMDQSPPQGSCYFQWGPSEPVVGSSAISQEDVSVSPLSRPATLPSAEHAFNIQPYLCVSATDRYSAPTVGCRTVTK</sequence>
<evidence type="ECO:0000256" key="2">
    <source>
        <dbReference type="ARBA" id="ARBA00023015"/>
    </source>
</evidence>
<dbReference type="GO" id="GO:0005634">
    <property type="term" value="C:nucleus"/>
    <property type="evidence" value="ECO:0007669"/>
    <property type="project" value="UniProtKB-SubCell"/>
</dbReference>
<dbReference type="PANTHER" id="PTHR10649">
    <property type="entry name" value="ARYL HYDROCARBON RECEPTOR"/>
    <property type="match status" value="1"/>
</dbReference>
<dbReference type="GO" id="GO:0000976">
    <property type="term" value="F:transcription cis-regulatory region binding"/>
    <property type="evidence" value="ECO:0007669"/>
    <property type="project" value="TreeGrafter"/>
</dbReference>
<dbReference type="Pfam" id="PF23183">
    <property type="entry name" value="bHLH_NPAS4"/>
    <property type="match status" value="1"/>
</dbReference>
<dbReference type="SMART" id="SM00091">
    <property type="entry name" value="PAS"/>
    <property type="match status" value="1"/>
</dbReference>
<reference evidence="9" key="2">
    <citation type="submission" date="2004-02" db="EMBL/GenBank/DDBJ databases">
        <authorList>
            <consortium name="Genoscope"/>
            <consortium name="Whitehead Institute Centre for Genome Research"/>
        </authorList>
    </citation>
    <scope>NUCLEOTIDE SEQUENCE</scope>
</reference>
<reference evidence="9" key="1">
    <citation type="journal article" date="2004" name="Nature">
        <title>Genome duplication in the teleost fish Tetraodon nigroviridis reveals the early vertebrate proto-karyotype.</title>
        <authorList>
            <person name="Jaillon O."/>
            <person name="Aury J.-M."/>
            <person name="Brunet F."/>
            <person name="Petit J.-L."/>
            <person name="Stange-Thomann N."/>
            <person name="Mauceli E."/>
            <person name="Bouneau L."/>
            <person name="Fischer C."/>
            <person name="Ozouf-Costaz C."/>
            <person name="Bernot A."/>
            <person name="Nicaud S."/>
            <person name="Jaffe D."/>
            <person name="Fisher S."/>
            <person name="Lutfalla G."/>
            <person name="Dossat C."/>
            <person name="Segurens B."/>
            <person name="Dasilva C."/>
            <person name="Salanoubat M."/>
            <person name="Levy M."/>
            <person name="Boudet N."/>
            <person name="Castellano S."/>
            <person name="Anthouard V."/>
            <person name="Jubin C."/>
            <person name="Castelli V."/>
            <person name="Katinka M."/>
            <person name="Vacherie B."/>
            <person name="Biemont C."/>
            <person name="Skalli Z."/>
            <person name="Cattolico L."/>
            <person name="Poulain J."/>
            <person name="De Berardinis V."/>
            <person name="Cruaud C."/>
            <person name="Duprat S."/>
            <person name="Brottier P."/>
            <person name="Coutanceau J.-P."/>
            <person name="Gouzy J."/>
            <person name="Parra G."/>
            <person name="Lardier G."/>
            <person name="Chapple C."/>
            <person name="McKernan K.J."/>
            <person name="McEwan P."/>
            <person name="Bosak S."/>
            <person name="Kellis M."/>
            <person name="Volff J.-N."/>
            <person name="Guigo R."/>
            <person name="Zody M.C."/>
            <person name="Mesirov J."/>
            <person name="Lindblad-Toh K."/>
            <person name="Birren B."/>
            <person name="Nusbaum C."/>
            <person name="Kahn D."/>
            <person name="Robinson-Rechavi M."/>
            <person name="Laudet V."/>
            <person name="Schachter V."/>
            <person name="Quetier F."/>
            <person name="Saurin W."/>
            <person name="Scarpelli C."/>
            <person name="Wincker P."/>
            <person name="Lander E.S."/>
            <person name="Weissenbach J."/>
            <person name="Roest Crollius H."/>
        </authorList>
    </citation>
    <scope>NUCLEOTIDE SEQUENCE [LARGE SCALE GENOMIC DNA]</scope>
</reference>
<comment type="subcellular location">
    <subcellularLocation>
        <location evidence="1">Nucleus</location>
    </subcellularLocation>
</comment>
<organism evidence="9">
    <name type="scientific">Tetraodon nigroviridis</name>
    <name type="common">Spotted green pufferfish</name>
    <name type="synonym">Chelonodon nigroviridis</name>
    <dbReference type="NCBI Taxonomy" id="99883"/>
    <lineage>
        <taxon>Eukaryota</taxon>
        <taxon>Metazoa</taxon>
        <taxon>Chordata</taxon>
        <taxon>Craniata</taxon>
        <taxon>Vertebrata</taxon>
        <taxon>Euteleostomi</taxon>
        <taxon>Actinopterygii</taxon>
        <taxon>Neopterygii</taxon>
        <taxon>Teleostei</taxon>
        <taxon>Neoteleostei</taxon>
        <taxon>Acanthomorphata</taxon>
        <taxon>Eupercaria</taxon>
        <taxon>Tetraodontiformes</taxon>
        <taxon>Tetradontoidea</taxon>
        <taxon>Tetraodontidae</taxon>
        <taxon>Tetraodon</taxon>
    </lineage>
</organism>